<name>A0A224XMI9_9HEMI</name>
<proteinExistence type="predicted"/>
<reference evidence="3" key="1">
    <citation type="journal article" date="2018" name="PLoS Negl. Trop. Dis.">
        <title>An insight into the salivary gland and fat body transcriptome of Panstrongylus lignarius (Hemiptera: Heteroptera), the main vector of Chagas disease in Peru.</title>
        <authorList>
            <person name="Nevoa J.C."/>
            <person name="Mendes M.T."/>
            <person name="da Silva M.V."/>
            <person name="Soares S.C."/>
            <person name="Oliveira C.J.F."/>
            <person name="Ribeiro J.M.C."/>
        </authorList>
    </citation>
    <scope>NUCLEOTIDE SEQUENCE</scope>
</reference>
<dbReference type="EMBL" id="GFTR01007195">
    <property type="protein sequence ID" value="JAW09231.1"/>
    <property type="molecule type" value="Transcribed_RNA"/>
</dbReference>
<evidence type="ECO:0000256" key="2">
    <source>
        <dbReference type="SAM" id="SignalP"/>
    </source>
</evidence>
<evidence type="ECO:0000256" key="1">
    <source>
        <dbReference type="SAM" id="Coils"/>
    </source>
</evidence>
<dbReference type="AlphaFoldDB" id="A0A224XMI9"/>
<feature type="coiled-coil region" evidence="1">
    <location>
        <begin position="65"/>
        <end position="99"/>
    </location>
</feature>
<keyword evidence="1" id="KW-0175">Coiled coil</keyword>
<sequence length="566" mass="66201">MLGPKKIIILILSIQLIHVHSDEQPNKNVTKLITYVKVLLNGLTDHIKFVDDKLVHLNQLPQTEVDHLIKNHELHHEELIELENKLHLLQTNLTELTSLPLNNEQEISIAKRKMIALKNAFIQVKTTKFRNCRNFPLLFDFKKIDEVLGKYDKFIADMEQIYWKIDDKEETQFVEDCVRAIEIRSFERAAEKFSYVRDDNKMFDIVNRVYSEDGAYYLLEFGKNIPNLKRIYLLYNALFNKLHNDKERSKNVIIHYFKYLLLLKSIKRELFDQPYDSDLKAKAAELLKSIKGDKVKLGVKLLTNEVLNKGIRTVYFLERPLTFDYEIVGDICYQTIVDNHKQHLNDLRDTLNLVFSEITKNYEGNDLHFGQFIKYLETKLKGSEYESSLQLDLVGLKEKLPNIVKNMLYSETVCIKQHGLDTYLKQEGDTYTYLVKSYRVYSGHHRSDLEERWQLIHVHGDEYIIKHVLHDYSLDVNDTTVNTCRGKGNDHKVTTTNNKLQSNIWKIEVTNEYAYLKNTANNEYLFASPELTTGDAATSSFNGEFSKAYQWNIVNCTNVPLREGPV</sequence>
<feature type="signal peptide" evidence="2">
    <location>
        <begin position="1"/>
        <end position="21"/>
    </location>
</feature>
<evidence type="ECO:0000313" key="3">
    <source>
        <dbReference type="EMBL" id="JAW09231.1"/>
    </source>
</evidence>
<protein>
    <submittedName>
        <fullName evidence="3">Putative secreted protein</fullName>
    </submittedName>
</protein>
<feature type="chain" id="PRO_5012985391" evidence="2">
    <location>
        <begin position="22"/>
        <end position="566"/>
    </location>
</feature>
<keyword evidence="2" id="KW-0732">Signal</keyword>
<accession>A0A224XMI9</accession>
<organism evidence="3">
    <name type="scientific">Panstrongylus lignarius</name>
    <dbReference type="NCBI Taxonomy" id="156445"/>
    <lineage>
        <taxon>Eukaryota</taxon>
        <taxon>Metazoa</taxon>
        <taxon>Ecdysozoa</taxon>
        <taxon>Arthropoda</taxon>
        <taxon>Hexapoda</taxon>
        <taxon>Insecta</taxon>
        <taxon>Pterygota</taxon>
        <taxon>Neoptera</taxon>
        <taxon>Paraneoptera</taxon>
        <taxon>Hemiptera</taxon>
        <taxon>Heteroptera</taxon>
        <taxon>Panheteroptera</taxon>
        <taxon>Cimicomorpha</taxon>
        <taxon>Reduviidae</taxon>
        <taxon>Triatominae</taxon>
        <taxon>Panstrongylus</taxon>
    </lineage>
</organism>